<reference evidence="4" key="1">
    <citation type="journal article" date="2013" name="Nature">
        <title>Pan genome of the phytoplankton Emiliania underpins its global distribution.</title>
        <authorList>
            <person name="Read B.A."/>
            <person name="Kegel J."/>
            <person name="Klute M.J."/>
            <person name="Kuo A."/>
            <person name="Lefebvre S.C."/>
            <person name="Maumus F."/>
            <person name="Mayer C."/>
            <person name="Miller J."/>
            <person name="Monier A."/>
            <person name="Salamov A."/>
            <person name="Young J."/>
            <person name="Aguilar M."/>
            <person name="Claverie J.M."/>
            <person name="Frickenhaus S."/>
            <person name="Gonzalez K."/>
            <person name="Herman E.K."/>
            <person name="Lin Y.C."/>
            <person name="Napier J."/>
            <person name="Ogata H."/>
            <person name="Sarno A.F."/>
            <person name="Shmutz J."/>
            <person name="Schroeder D."/>
            <person name="de Vargas C."/>
            <person name="Verret F."/>
            <person name="von Dassow P."/>
            <person name="Valentin K."/>
            <person name="Van de Peer Y."/>
            <person name="Wheeler G."/>
            <person name="Dacks J.B."/>
            <person name="Delwiche C.F."/>
            <person name="Dyhrman S.T."/>
            <person name="Glockner G."/>
            <person name="John U."/>
            <person name="Richards T."/>
            <person name="Worden A.Z."/>
            <person name="Zhang X."/>
            <person name="Grigoriev I.V."/>
            <person name="Allen A.E."/>
            <person name="Bidle K."/>
            <person name="Borodovsky M."/>
            <person name="Bowler C."/>
            <person name="Brownlee C."/>
            <person name="Cock J.M."/>
            <person name="Elias M."/>
            <person name="Gladyshev V.N."/>
            <person name="Groth M."/>
            <person name="Guda C."/>
            <person name="Hadaegh A."/>
            <person name="Iglesias-Rodriguez M.D."/>
            <person name="Jenkins J."/>
            <person name="Jones B.M."/>
            <person name="Lawson T."/>
            <person name="Leese F."/>
            <person name="Lindquist E."/>
            <person name="Lobanov A."/>
            <person name="Lomsadze A."/>
            <person name="Malik S.B."/>
            <person name="Marsh M.E."/>
            <person name="Mackinder L."/>
            <person name="Mock T."/>
            <person name="Mueller-Roeber B."/>
            <person name="Pagarete A."/>
            <person name="Parker M."/>
            <person name="Probert I."/>
            <person name="Quesneville H."/>
            <person name="Raines C."/>
            <person name="Rensing S.A."/>
            <person name="Riano-Pachon D.M."/>
            <person name="Richier S."/>
            <person name="Rokitta S."/>
            <person name="Shiraiwa Y."/>
            <person name="Soanes D.M."/>
            <person name="van der Giezen M."/>
            <person name="Wahlund T.M."/>
            <person name="Williams B."/>
            <person name="Wilson W."/>
            <person name="Wolfe G."/>
            <person name="Wurch L.L."/>
        </authorList>
    </citation>
    <scope>NUCLEOTIDE SEQUENCE</scope>
</reference>
<evidence type="ECO:0000313" key="4">
    <source>
        <dbReference type="Proteomes" id="UP000013827"/>
    </source>
</evidence>
<keyword evidence="4" id="KW-1185">Reference proteome</keyword>
<dbReference type="HOGENOM" id="CLU_627678_0_0_1"/>
<name>A0A0D3IRP2_EMIH1</name>
<proteinExistence type="predicted"/>
<dbReference type="RefSeq" id="XP_005766356.1">
    <property type="nucleotide sequence ID" value="XM_005766299.1"/>
</dbReference>
<evidence type="ECO:0000256" key="1">
    <source>
        <dbReference type="SAM" id="Coils"/>
    </source>
</evidence>
<organism evidence="3 4">
    <name type="scientific">Emiliania huxleyi (strain CCMP1516)</name>
    <dbReference type="NCBI Taxonomy" id="280463"/>
    <lineage>
        <taxon>Eukaryota</taxon>
        <taxon>Haptista</taxon>
        <taxon>Haptophyta</taxon>
        <taxon>Prymnesiophyceae</taxon>
        <taxon>Isochrysidales</taxon>
        <taxon>Noelaerhabdaceae</taxon>
        <taxon>Emiliania</taxon>
    </lineage>
</organism>
<reference evidence="3" key="2">
    <citation type="submission" date="2024-10" db="UniProtKB">
        <authorList>
            <consortium name="EnsemblProtists"/>
        </authorList>
    </citation>
    <scope>IDENTIFICATION</scope>
</reference>
<dbReference type="PaxDb" id="2903-EOD13927"/>
<feature type="coiled-coil region" evidence="1">
    <location>
        <begin position="119"/>
        <end position="153"/>
    </location>
</feature>
<evidence type="ECO:0000256" key="2">
    <source>
        <dbReference type="SAM" id="MobiDB-lite"/>
    </source>
</evidence>
<dbReference type="Proteomes" id="UP000013827">
    <property type="component" value="Unassembled WGS sequence"/>
</dbReference>
<dbReference type="GeneID" id="17260070"/>
<feature type="region of interest" description="Disordered" evidence="2">
    <location>
        <begin position="1"/>
        <end position="21"/>
    </location>
</feature>
<accession>A0A0D3IRP2</accession>
<protein>
    <submittedName>
        <fullName evidence="3">Uncharacterized protein</fullName>
    </submittedName>
</protein>
<dbReference type="KEGG" id="ehx:EMIHUDRAFT_246608"/>
<sequence length="437" mass="47485">MPDESPAVGTPAETVQLSPTAPTPLLPHRAVELFYLQHGHRANAFSVAFDPDLERFVSGRGVVAHATCRKEDLAALIDEFLTSARGHHVGFWKASQQTVAVVAERGFRIVGYGVDQERLAALTAAADGTAREIEALEAKLRAIALRKRAIAERAVEENAAADAAAALARAAAQKAAREELPSREEQAFIDAEIGKSEEQQAWLERQERWLGVEVERHVSREAAAAAAVAMTRLAASEEAGKPARDEQEWVEAEMGKAEEEAAWFERQASEAEKRAWMLEEQRKLAEQGAWLERQATGGGLEAGTSRGARPVRRALADLHRTREQMGALRALAAEATEAVEAMRAGSLEPQPHLKRTLVQLQQDAASLLARGRSALGGPRALSASSGRALMDSWLFDNWLFAQAEHVLSLAVQTLREELASLLTAYAEMEAERGVAHA</sequence>
<evidence type="ECO:0000313" key="3">
    <source>
        <dbReference type="EnsemblProtists" id="EOD13927"/>
    </source>
</evidence>
<dbReference type="AlphaFoldDB" id="A0A0D3IRP2"/>
<dbReference type="EnsemblProtists" id="EOD13927">
    <property type="protein sequence ID" value="EOD13927"/>
    <property type="gene ID" value="EMIHUDRAFT_246608"/>
</dbReference>
<keyword evidence="1" id="KW-0175">Coiled coil</keyword>